<proteinExistence type="predicted"/>
<dbReference type="EMBL" id="QPFP01000063">
    <property type="protein sequence ID" value="TEB24807.1"/>
    <property type="molecule type" value="Genomic_DNA"/>
</dbReference>
<evidence type="ECO:0000313" key="1">
    <source>
        <dbReference type="EMBL" id="TEB24807.1"/>
    </source>
</evidence>
<gene>
    <name evidence="1" type="ORF">FA13DRAFT_1601006</name>
</gene>
<dbReference type="OrthoDB" id="2919534at2759"/>
<organism evidence="1 2">
    <name type="scientific">Coprinellus micaceus</name>
    <name type="common">Glistening ink-cap mushroom</name>
    <name type="synonym">Coprinus micaceus</name>
    <dbReference type="NCBI Taxonomy" id="71717"/>
    <lineage>
        <taxon>Eukaryota</taxon>
        <taxon>Fungi</taxon>
        <taxon>Dikarya</taxon>
        <taxon>Basidiomycota</taxon>
        <taxon>Agaricomycotina</taxon>
        <taxon>Agaricomycetes</taxon>
        <taxon>Agaricomycetidae</taxon>
        <taxon>Agaricales</taxon>
        <taxon>Agaricineae</taxon>
        <taxon>Psathyrellaceae</taxon>
        <taxon>Coprinellus</taxon>
    </lineage>
</organism>
<dbReference type="InterPro" id="IPR021109">
    <property type="entry name" value="Peptidase_aspartic_dom_sf"/>
</dbReference>
<evidence type="ECO:0000313" key="2">
    <source>
        <dbReference type="Proteomes" id="UP000298030"/>
    </source>
</evidence>
<dbReference type="Gene3D" id="2.40.70.10">
    <property type="entry name" value="Acid Proteases"/>
    <property type="match status" value="1"/>
</dbReference>
<feature type="non-terminal residue" evidence="1">
    <location>
        <position position="125"/>
    </location>
</feature>
<accession>A0A4Y7SSH1</accession>
<dbReference type="AlphaFoldDB" id="A0A4Y7SSH1"/>
<protein>
    <submittedName>
        <fullName evidence="1">Uncharacterized protein</fullName>
    </submittedName>
</protein>
<comment type="caution">
    <text evidence="1">The sequence shown here is derived from an EMBL/GenBank/DDBJ whole genome shotgun (WGS) entry which is preliminary data.</text>
</comment>
<name>A0A4Y7SSH1_COPMI</name>
<reference evidence="1 2" key="1">
    <citation type="journal article" date="2019" name="Nat. Ecol. Evol.">
        <title>Megaphylogeny resolves global patterns of mushroom evolution.</title>
        <authorList>
            <person name="Varga T."/>
            <person name="Krizsan K."/>
            <person name="Foldi C."/>
            <person name="Dima B."/>
            <person name="Sanchez-Garcia M."/>
            <person name="Sanchez-Ramirez S."/>
            <person name="Szollosi G.J."/>
            <person name="Szarkandi J.G."/>
            <person name="Papp V."/>
            <person name="Albert L."/>
            <person name="Andreopoulos W."/>
            <person name="Angelini C."/>
            <person name="Antonin V."/>
            <person name="Barry K.W."/>
            <person name="Bougher N.L."/>
            <person name="Buchanan P."/>
            <person name="Buyck B."/>
            <person name="Bense V."/>
            <person name="Catcheside P."/>
            <person name="Chovatia M."/>
            <person name="Cooper J."/>
            <person name="Damon W."/>
            <person name="Desjardin D."/>
            <person name="Finy P."/>
            <person name="Geml J."/>
            <person name="Haridas S."/>
            <person name="Hughes K."/>
            <person name="Justo A."/>
            <person name="Karasinski D."/>
            <person name="Kautmanova I."/>
            <person name="Kiss B."/>
            <person name="Kocsube S."/>
            <person name="Kotiranta H."/>
            <person name="LaButti K.M."/>
            <person name="Lechner B.E."/>
            <person name="Liimatainen K."/>
            <person name="Lipzen A."/>
            <person name="Lukacs Z."/>
            <person name="Mihaltcheva S."/>
            <person name="Morgado L.N."/>
            <person name="Niskanen T."/>
            <person name="Noordeloos M.E."/>
            <person name="Ohm R.A."/>
            <person name="Ortiz-Santana B."/>
            <person name="Ovrebo C."/>
            <person name="Racz N."/>
            <person name="Riley R."/>
            <person name="Savchenko A."/>
            <person name="Shiryaev A."/>
            <person name="Soop K."/>
            <person name="Spirin V."/>
            <person name="Szebenyi C."/>
            <person name="Tomsovsky M."/>
            <person name="Tulloss R.E."/>
            <person name="Uehling J."/>
            <person name="Grigoriev I.V."/>
            <person name="Vagvolgyi C."/>
            <person name="Papp T."/>
            <person name="Martin F.M."/>
            <person name="Miettinen O."/>
            <person name="Hibbett D.S."/>
            <person name="Nagy L.G."/>
        </authorList>
    </citation>
    <scope>NUCLEOTIDE SEQUENCE [LARGE SCALE GENOMIC DNA]</scope>
    <source>
        <strain evidence="1 2">FP101781</strain>
    </source>
</reference>
<feature type="non-terminal residue" evidence="1">
    <location>
        <position position="1"/>
    </location>
</feature>
<dbReference type="Proteomes" id="UP000298030">
    <property type="component" value="Unassembled WGS sequence"/>
</dbReference>
<keyword evidence="2" id="KW-1185">Reference proteome</keyword>
<sequence>PFMQWTQLGGPRGEVVRVWSMVDDGALVNAIDEKTYRKSECRLGALRPSRKWLRMANGIVTPSLGVWRGMFTIAGISCQTDLEVFNGGSAWSLLIGKPLLESLCVIHDYGNDTIHIPTGNESESV</sequence>